<dbReference type="GO" id="GO:0019433">
    <property type="term" value="P:triglyceride catabolic process"/>
    <property type="evidence" value="ECO:0007669"/>
    <property type="project" value="TreeGrafter"/>
</dbReference>
<dbReference type="Pfam" id="PF13472">
    <property type="entry name" value="Lipase_GDSL_2"/>
    <property type="match status" value="1"/>
</dbReference>
<dbReference type="STRING" id="1907.SGLAU_31430"/>
<dbReference type="PANTHER" id="PTHR37981">
    <property type="entry name" value="LIPASE 2"/>
    <property type="match status" value="1"/>
</dbReference>
<feature type="active site" evidence="1">
    <location>
        <position position="333"/>
    </location>
</feature>
<dbReference type="GO" id="GO:0004806">
    <property type="term" value="F:triacylglycerol lipase activity"/>
    <property type="evidence" value="ECO:0007669"/>
    <property type="project" value="TreeGrafter"/>
</dbReference>
<organism evidence="5 6">
    <name type="scientific">Streptomyces glaucescens</name>
    <dbReference type="NCBI Taxonomy" id="1907"/>
    <lineage>
        <taxon>Bacteria</taxon>
        <taxon>Bacillati</taxon>
        <taxon>Actinomycetota</taxon>
        <taxon>Actinomycetes</taxon>
        <taxon>Kitasatosporales</taxon>
        <taxon>Streptomycetaceae</taxon>
        <taxon>Streptomyces</taxon>
    </lineage>
</organism>
<dbReference type="OrthoDB" id="5503950at2"/>
<accession>A0A089XLV7</accession>
<dbReference type="Gene3D" id="3.40.50.1110">
    <property type="entry name" value="SGNH hydrolase"/>
    <property type="match status" value="1"/>
</dbReference>
<evidence type="ECO:0000256" key="1">
    <source>
        <dbReference type="PIRSR" id="PIRSR637460-1"/>
    </source>
</evidence>
<keyword evidence="6" id="KW-1185">Reference proteome</keyword>
<feature type="disulfide bond" evidence="2">
    <location>
        <begin position="72"/>
        <end position="99"/>
    </location>
</feature>
<dbReference type="InterPro" id="IPR036514">
    <property type="entry name" value="SGNH_hydro_sf"/>
</dbReference>
<dbReference type="CDD" id="cd01823">
    <property type="entry name" value="SEST_like"/>
    <property type="match status" value="1"/>
</dbReference>
<feature type="disulfide bond" evidence="2">
    <location>
        <begin position="168"/>
        <end position="181"/>
    </location>
</feature>
<evidence type="ECO:0000256" key="3">
    <source>
        <dbReference type="SAM" id="SignalP"/>
    </source>
</evidence>
<dbReference type="HOGENOM" id="CLU_038449_4_1_11"/>
<dbReference type="InterPro" id="IPR013830">
    <property type="entry name" value="SGNH_hydro"/>
</dbReference>
<keyword evidence="3" id="KW-0732">Signal</keyword>
<feature type="disulfide bond" evidence="2">
    <location>
        <begin position="245"/>
        <end position="303"/>
    </location>
</feature>
<dbReference type="Proteomes" id="UP000029482">
    <property type="component" value="Chromosome"/>
</dbReference>
<feature type="domain" description="SGNH hydrolase-type esterase" evidence="4">
    <location>
        <begin position="46"/>
        <end position="340"/>
    </location>
</feature>
<feature type="signal peptide" evidence="3">
    <location>
        <begin position="1"/>
        <end position="28"/>
    </location>
</feature>
<gene>
    <name evidence="5" type="ORF">SGLAU_31430</name>
</gene>
<feature type="active site" description="Nucleophile" evidence="1">
    <location>
        <position position="49"/>
    </location>
</feature>
<proteinExistence type="predicted"/>
<evidence type="ECO:0000313" key="5">
    <source>
        <dbReference type="EMBL" id="AIS02220.1"/>
    </source>
</evidence>
<evidence type="ECO:0000313" key="6">
    <source>
        <dbReference type="Proteomes" id="UP000029482"/>
    </source>
</evidence>
<dbReference type="KEGG" id="sgu:SGLAU_31430"/>
<dbReference type="InterPro" id="IPR037460">
    <property type="entry name" value="SEST-like"/>
</dbReference>
<dbReference type="SUPFAM" id="SSF52266">
    <property type="entry name" value="SGNH hydrolase"/>
    <property type="match status" value="1"/>
</dbReference>
<dbReference type="EMBL" id="CP009438">
    <property type="protein sequence ID" value="AIS02220.1"/>
    <property type="molecule type" value="Genomic_DNA"/>
</dbReference>
<name>A0A089XLV7_STRGA</name>
<evidence type="ECO:0000259" key="4">
    <source>
        <dbReference type="Pfam" id="PF13472"/>
    </source>
</evidence>
<dbReference type="PANTHER" id="PTHR37981:SF1">
    <property type="entry name" value="SGNH HYDROLASE-TYPE ESTERASE DOMAIN-CONTAINING PROTEIN"/>
    <property type="match status" value="1"/>
</dbReference>
<evidence type="ECO:0000256" key="2">
    <source>
        <dbReference type="PIRSR" id="PIRSR637460-2"/>
    </source>
</evidence>
<protein>
    <recommendedName>
        <fullName evidence="4">SGNH hydrolase-type esterase domain-containing protein</fullName>
    </recommendedName>
</protein>
<keyword evidence="2" id="KW-1015">Disulfide bond</keyword>
<dbReference type="RefSeq" id="WP_052413979.1">
    <property type="nucleotide sequence ID" value="NZ_CP009438.1"/>
</dbReference>
<feature type="chain" id="PRO_5001851828" description="SGNH hydrolase-type esterase domain-containing protein" evidence="3">
    <location>
        <begin position="29"/>
        <end position="357"/>
    </location>
</feature>
<sequence length="357" mass="37202">MCSKTVGLALGSAAVVSVVAVGTGGSAAADVDGVPVPAPRLSMVNLGDSYSAGYTRLAGAPAEPDEPGKSGCERTLGSYPYVLKDELAGRLGRTVNVTCGGADTDDVLVTPQSPAGHASLDRTGLLQADPLAPFPARPPQIEAVSPDADVITIGVGGNDYFSRLVAACLEAGAVGDDPDQCQDNLKAGEYTGIGLPADDPLLERPKHALAGKYRTMLDELAARAPHARVYVVGYPSVFPADTGTCARNSQELFTLNRGDITWLRQLLDGINAAIASTTAGAAGRGVPAEFVDTHRATVGRDACAPRGTKWVEGCTERIGTPGVGGWGEPALIHPNHRYHQYVAGQLAQRIRHDFERR</sequence>
<dbReference type="AlphaFoldDB" id="A0A089XLV7"/>
<reference evidence="6" key="1">
    <citation type="journal article" date="2015" name="J. Biotechnol.">
        <title>Complete genome sequence of the actinobacterium Streptomyces glaucescens GLA.O (DSM 40922) consisting of a linear chromosome and one linear plasmid.</title>
        <authorList>
            <person name="Ortseifen V."/>
            <person name="Winkler A."/>
            <person name="Albersmeier A."/>
            <person name="Wendler S."/>
            <person name="Puhler A."/>
            <person name="Kalinowski J."/>
            <person name="Ruckert C."/>
        </authorList>
    </citation>
    <scope>NUCLEOTIDE SEQUENCE [LARGE SCALE GENOMIC DNA]</scope>
    <source>
        <strain evidence="6">DSM 40922 / GLA O</strain>
    </source>
</reference>
<dbReference type="eggNOG" id="COG2755">
    <property type="taxonomic scope" value="Bacteria"/>
</dbReference>